<dbReference type="STRING" id="505317.OA57_04285"/>
<sequence length="107" mass="11924">MIEISAKAYCDDISSSQGSPKYVKADGSDRNLADVLRDIVSYLTQNKADKQMVKLLHGPLTEITRQDGLLSITSMNQLVHNPNFVIRSNDIPGLFVCIFPLIKKMNN</sequence>
<dbReference type="AlphaFoldDB" id="A0A0A3AS70"/>
<reference evidence="1 2" key="1">
    <citation type="submission" date="2014-11" db="EMBL/GenBank/DDBJ databases">
        <title>Draft genome sequence of Chelonobacter oris 1662T, associated with respiratory disease in Hermann's Tortoises.</title>
        <authorList>
            <person name="Kudirkiene E."/>
            <person name="Hansen M.J."/>
            <person name="Bojesen A.M."/>
        </authorList>
    </citation>
    <scope>NUCLEOTIDE SEQUENCE [LARGE SCALE GENOMIC DNA]</scope>
    <source>
        <strain evidence="1 2">1662</strain>
    </source>
</reference>
<evidence type="ECO:0000313" key="1">
    <source>
        <dbReference type="EMBL" id="KGQ70612.1"/>
    </source>
</evidence>
<comment type="caution">
    <text evidence="1">The sequence shown here is derived from an EMBL/GenBank/DDBJ whole genome shotgun (WGS) entry which is preliminary data.</text>
</comment>
<dbReference type="EMBL" id="JSUM01000006">
    <property type="protein sequence ID" value="KGQ70612.1"/>
    <property type="molecule type" value="Genomic_DNA"/>
</dbReference>
<dbReference type="Proteomes" id="UP000030380">
    <property type="component" value="Unassembled WGS sequence"/>
</dbReference>
<accession>A0A0A3AS70</accession>
<organism evidence="1 2">
    <name type="scientific">Chelonobacter oris</name>
    <dbReference type="NCBI Taxonomy" id="505317"/>
    <lineage>
        <taxon>Bacteria</taxon>
        <taxon>Pseudomonadati</taxon>
        <taxon>Pseudomonadota</taxon>
        <taxon>Gammaproteobacteria</taxon>
        <taxon>Pasteurellales</taxon>
        <taxon>Pasteurellaceae</taxon>
        <taxon>Chelonobacter</taxon>
    </lineage>
</organism>
<proteinExistence type="predicted"/>
<protein>
    <submittedName>
        <fullName evidence="1">Uncharacterized protein</fullName>
    </submittedName>
</protein>
<evidence type="ECO:0000313" key="2">
    <source>
        <dbReference type="Proteomes" id="UP000030380"/>
    </source>
</evidence>
<gene>
    <name evidence="1" type="ORF">OA57_04285</name>
</gene>
<keyword evidence="2" id="KW-1185">Reference proteome</keyword>
<name>A0A0A3AS70_9PAST</name>